<evidence type="ECO:0000256" key="2">
    <source>
        <dbReference type="ARBA" id="ARBA00023015"/>
    </source>
</evidence>
<keyword evidence="7" id="KW-1185">Reference proteome</keyword>
<dbReference type="Pfam" id="PF00126">
    <property type="entry name" value="HTH_1"/>
    <property type="match status" value="1"/>
</dbReference>
<evidence type="ECO:0000313" key="7">
    <source>
        <dbReference type="Proteomes" id="UP000252405"/>
    </source>
</evidence>
<dbReference type="EMBL" id="QPII01000010">
    <property type="protein sequence ID" value="RCV88432.1"/>
    <property type="molecule type" value="Genomic_DNA"/>
</dbReference>
<dbReference type="GO" id="GO:0005829">
    <property type="term" value="C:cytosol"/>
    <property type="evidence" value="ECO:0007669"/>
    <property type="project" value="TreeGrafter"/>
</dbReference>
<dbReference type="OrthoDB" id="5914299at2"/>
<dbReference type="InterPro" id="IPR036388">
    <property type="entry name" value="WH-like_DNA-bd_sf"/>
</dbReference>
<dbReference type="AlphaFoldDB" id="A0A368TWW8"/>
<keyword evidence="3" id="KW-0238">DNA-binding</keyword>
<protein>
    <submittedName>
        <fullName evidence="6">LysR family transcriptional regulator</fullName>
    </submittedName>
</protein>
<evidence type="ECO:0000256" key="4">
    <source>
        <dbReference type="ARBA" id="ARBA00023163"/>
    </source>
</evidence>
<dbReference type="PRINTS" id="PR00039">
    <property type="entry name" value="HTHLYSR"/>
</dbReference>
<proteinExistence type="inferred from homology"/>
<dbReference type="SUPFAM" id="SSF53850">
    <property type="entry name" value="Periplasmic binding protein-like II"/>
    <property type="match status" value="1"/>
</dbReference>
<dbReference type="Pfam" id="PF03466">
    <property type="entry name" value="LysR_substrate"/>
    <property type="match status" value="1"/>
</dbReference>
<dbReference type="PROSITE" id="PS50931">
    <property type="entry name" value="HTH_LYSR"/>
    <property type="match status" value="1"/>
</dbReference>
<evidence type="ECO:0000256" key="1">
    <source>
        <dbReference type="ARBA" id="ARBA00009437"/>
    </source>
</evidence>
<dbReference type="PANTHER" id="PTHR30419:SF8">
    <property type="entry name" value="NITROGEN ASSIMILATION TRANSCRIPTIONAL ACTIVATOR-RELATED"/>
    <property type="match status" value="1"/>
</dbReference>
<gene>
    <name evidence="6" type="ORF">DU505_14205</name>
</gene>
<dbReference type="InterPro" id="IPR050950">
    <property type="entry name" value="HTH-type_LysR_regulators"/>
</dbReference>
<dbReference type="RefSeq" id="WP_114479647.1">
    <property type="nucleotide sequence ID" value="NZ_QPII01000010.1"/>
</dbReference>
<reference evidence="6 7" key="1">
    <citation type="submission" date="2018-07" db="EMBL/GenBank/DDBJ databases">
        <title>Halomonas montanilacus sp. nov., isolated from Lake Pengyan on Tibetan Plateau.</title>
        <authorList>
            <person name="Lu H."/>
            <person name="Xing P."/>
            <person name="Wu Q."/>
        </authorList>
    </citation>
    <scope>NUCLEOTIDE SEQUENCE [LARGE SCALE GENOMIC DNA]</scope>
    <source>
        <strain evidence="6 7">PYC7W</strain>
    </source>
</reference>
<feature type="domain" description="HTH lysR-type" evidence="5">
    <location>
        <begin position="13"/>
        <end position="70"/>
    </location>
</feature>
<evidence type="ECO:0000256" key="3">
    <source>
        <dbReference type="ARBA" id="ARBA00023125"/>
    </source>
</evidence>
<evidence type="ECO:0000313" key="6">
    <source>
        <dbReference type="EMBL" id="RCV88432.1"/>
    </source>
</evidence>
<dbReference type="GO" id="GO:0003677">
    <property type="term" value="F:DNA binding"/>
    <property type="evidence" value="ECO:0007669"/>
    <property type="project" value="UniProtKB-KW"/>
</dbReference>
<sequence>MDKLTTASLCAWLRFKHLQLLANLGQSRNMHAAARQMHLSQPAASKMLRDLETYFGFAIFERQPRAMVPTELGGHVLHHAERLLNDVQRLVEDVESLREGGYGRLAIGAIPAAAPELLPAAIAALKQRRPRLALRIDEQSSDRLLLALEYRQLDLVIGRLTEVSQHNQFDFEALLEEPLRVVVRSGHPLVKGGEASLGVLSRWPWILHPLSSPMRGVFETALAEAGIATPEDIIETTSTQSILQLLLASDMLAVLPHSVLKRPLASGQYATLPLTIGKPLDHYGIITRKHQPLSTAAVELIDLLREQVALARRSPSAAGPSGP</sequence>
<dbReference type="InterPro" id="IPR005119">
    <property type="entry name" value="LysR_subst-bd"/>
</dbReference>
<dbReference type="InterPro" id="IPR036390">
    <property type="entry name" value="WH_DNA-bd_sf"/>
</dbReference>
<comment type="similarity">
    <text evidence="1">Belongs to the LysR transcriptional regulatory family.</text>
</comment>
<evidence type="ECO:0000259" key="5">
    <source>
        <dbReference type="PROSITE" id="PS50931"/>
    </source>
</evidence>
<dbReference type="SUPFAM" id="SSF46785">
    <property type="entry name" value="Winged helix' DNA-binding domain"/>
    <property type="match status" value="1"/>
</dbReference>
<dbReference type="Gene3D" id="1.10.10.10">
    <property type="entry name" value="Winged helix-like DNA-binding domain superfamily/Winged helix DNA-binding domain"/>
    <property type="match status" value="1"/>
</dbReference>
<accession>A0A368TWW8</accession>
<keyword evidence="2" id="KW-0805">Transcription regulation</keyword>
<dbReference type="Proteomes" id="UP000252405">
    <property type="component" value="Unassembled WGS sequence"/>
</dbReference>
<dbReference type="InterPro" id="IPR000847">
    <property type="entry name" value="LysR_HTH_N"/>
</dbReference>
<dbReference type="CDD" id="cd08435">
    <property type="entry name" value="PBP2_GbpR"/>
    <property type="match status" value="1"/>
</dbReference>
<dbReference type="GO" id="GO:0003700">
    <property type="term" value="F:DNA-binding transcription factor activity"/>
    <property type="evidence" value="ECO:0007669"/>
    <property type="project" value="InterPro"/>
</dbReference>
<keyword evidence="4" id="KW-0804">Transcription</keyword>
<dbReference type="PANTHER" id="PTHR30419">
    <property type="entry name" value="HTH-TYPE TRANSCRIPTIONAL REGULATOR YBHD"/>
    <property type="match status" value="1"/>
</dbReference>
<dbReference type="Gene3D" id="3.40.190.10">
    <property type="entry name" value="Periplasmic binding protein-like II"/>
    <property type="match status" value="2"/>
</dbReference>
<comment type="caution">
    <text evidence="6">The sequence shown here is derived from an EMBL/GenBank/DDBJ whole genome shotgun (WGS) entry which is preliminary data.</text>
</comment>
<organism evidence="6 7">
    <name type="scientific">Billgrantia montanilacus</name>
    <dbReference type="NCBI Taxonomy" id="2282305"/>
    <lineage>
        <taxon>Bacteria</taxon>
        <taxon>Pseudomonadati</taxon>
        <taxon>Pseudomonadota</taxon>
        <taxon>Gammaproteobacteria</taxon>
        <taxon>Oceanospirillales</taxon>
        <taxon>Halomonadaceae</taxon>
        <taxon>Billgrantia</taxon>
    </lineage>
</organism>
<name>A0A368TWW8_9GAMM</name>
<dbReference type="InterPro" id="IPR037405">
    <property type="entry name" value="GbpR_PBP2"/>
</dbReference>